<accession>A0A7S7LXS9</accession>
<evidence type="ECO:0008006" key="3">
    <source>
        <dbReference type="Google" id="ProtNLM"/>
    </source>
</evidence>
<gene>
    <name evidence="1" type="ORF">HUE88_03860</name>
</gene>
<organism evidence="1 2">
    <name type="scientific">Candidatus Sulfurimonas baltica</name>
    <dbReference type="NCBI Taxonomy" id="2740404"/>
    <lineage>
        <taxon>Bacteria</taxon>
        <taxon>Pseudomonadati</taxon>
        <taxon>Campylobacterota</taxon>
        <taxon>Epsilonproteobacteria</taxon>
        <taxon>Campylobacterales</taxon>
        <taxon>Sulfurimonadaceae</taxon>
        <taxon>Sulfurimonas</taxon>
    </lineage>
</organism>
<sequence length="90" mass="10417">MIYKSKIGDIDLSKIVRLYPAAVVEVNGETAEMSLEWADMNGEKVNITSYALIFDFTPPKDELRNKKELHFETKDELIEIMTEVAQFFQE</sequence>
<evidence type="ECO:0000313" key="1">
    <source>
        <dbReference type="EMBL" id="QOY52833.1"/>
    </source>
</evidence>
<dbReference type="KEGG" id="sbal:HUE88_03860"/>
<protein>
    <recommendedName>
        <fullName evidence="3">Phosphomannomutase</fullName>
    </recommendedName>
</protein>
<dbReference type="RefSeq" id="WP_194371247.1">
    <property type="nucleotide sequence ID" value="NZ_CP054492.1"/>
</dbReference>
<proteinExistence type="predicted"/>
<name>A0A7S7LXS9_9BACT</name>
<dbReference type="EMBL" id="CP054492">
    <property type="protein sequence ID" value="QOY52833.1"/>
    <property type="molecule type" value="Genomic_DNA"/>
</dbReference>
<reference evidence="1 2" key="1">
    <citation type="submission" date="2020-05" db="EMBL/GenBank/DDBJ databases">
        <title>Sulfurimonas marisnigri, sp. nov., and Sulfurimonas baltica, sp. nov., manganese oxide reducing chemolithoautotrophs of the class Epsilonproteobacteria isolated from the pelagic redoxclines of the Black and Baltic Seas and emended description of the genus Sulfurimonas.</title>
        <authorList>
            <person name="Henkel J.V."/>
            <person name="Laudan C."/>
            <person name="Werner J."/>
            <person name="Neu T."/>
            <person name="Plewe S."/>
            <person name="Sproer C."/>
            <person name="Bunk B."/>
            <person name="Schulz-Vogt H.N."/>
        </authorList>
    </citation>
    <scope>NUCLEOTIDE SEQUENCE [LARGE SCALE GENOMIC DNA]</scope>
    <source>
        <strain evidence="1 2">GD2</strain>
    </source>
</reference>
<dbReference type="Proteomes" id="UP000593994">
    <property type="component" value="Chromosome"/>
</dbReference>
<evidence type="ECO:0000313" key="2">
    <source>
        <dbReference type="Proteomes" id="UP000593994"/>
    </source>
</evidence>
<dbReference type="AlphaFoldDB" id="A0A7S7LXS9"/>
<keyword evidence="2" id="KW-1185">Reference proteome</keyword>